<proteinExistence type="predicted"/>
<dbReference type="AlphaFoldDB" id="A0A934R2A3"/>
<comment type="caution">
    <text evidence="1">The sequence shown here is derived from an EMBL/GenBank/DDBJ whole genome shotgun (WGS) entry which is preliminary data.</text>
</comment>
<dbReference type="Proteomes" id="UP000600139">
    <property type="component" value="Unassembled WGS sequence"/>
</dbReference>
<dbReference type="RefSeq" id="WP_200352003.1">
    <property type="nucleotide sequence ID" value="NZ_BAABHZ010000006.1"/>
</dbReference>
<name>A0A934R2A3_9BACT</name>
<evidence type="ECO:0000313" key="2">
    <source>
        <dbReference type="Proteomes" id="UP000600139"/>
    </source>
</evidence>
<dbReference type="EMBL" id="JAENIK010000011">
    <property type="protein sequence ID" value="MBK1817083.1"/>
    <property type="molecule type" value="Genomic_DNA"/>
</dbReference>
<accession>A0A934R2A3</accession>
<protein>
    <submittedName>
        <fullName evidence="1">Uncharacterized protein</fullName>
    </submittedName>
</protein>
<reference evidence="1" key="1">
    <citation type="submission" date="2021-01" db="EMBL/GenBank/DDBJ databases">
        <title>Modified the classification status of verrucomicrobia.</title>
        <authorList>
            <person name="Feng X."/>
        </authorList>
    </citation>
    <scope>NUCLEOTIDE SEQUENCE</scope>
    <source>
        <strain evidence="1">JCM 18052</strain>
    </source>
</reference>
<organism evidence="1 2">
    <name type="scientific">Luteolibacter yonseiensis</name>
    <dbReference type="NCBI Taxonomy" id="1144680"/>
    <lineage>
        <taxon>Bacteria</taxon>
        <taxon>Pseudomonadati</taxon>
        <taxon>Verrucomicrobiota</taxon>
        <taxon>Verrucomicrobiia</taxon>
        <taxon>Verrucomicrobiales</taxon>
        <taxon>Verrucomicrobiaceae</taxon>
        <taxon>Luteolibacter</taxon>
    </lineage>
</organism>
<sequence>MKLSRQFFQMIGTGILLAAVLLALKLTAPSDAVSVNRNPETKRIGIGSSLPGSGRIEAAISHEEPSRARSGLLVHAASMHGSHQLEMLPAGSHDPISQQAAHRGDAGPDPIIAAFNELETTMKSRVIDPQPAGHSLTAFGRRVTVEDSRQVSGTSGVMLSLAVDAVPSSPDSINFSPLPNPETPAASDVVATPGTEVPPQGTASWQGLSYEQELFRTKWGWHAYDQVQKVLRESHSE</sequence>
<gene>
    <name evidence="1" type="ORF">JIN84_15775</name>
</gene>
<keyword evidence="2" id="KW-1185">Reference proteome</keyword>
<evidence type="ECO:0000313" key="1">
    <source>
        <dbReference type="EMBL" id="MBK1817083.1"/>
    </source>
</evidence>